<keyword evidence="2 7" id="KW-0963">Cytoplasm</keyword>
<gene>
    <name evidence="7 8" type="primary">deoC</name>
    <name evidence="8" type="ORF">C7B46_13320</name>
</gene>
<dbReference type="InterPro" id="IPR028581">
    <property type="entry name" value="DeoC_typeI"/>
</dbReference>
<dbReference type="EC" id="4.1.2.4" evidence="7"/>
<dbReference type="EMBL" id="PXYW01000033">
    <property type="protein sequence ID" value="PSR32732.1"/>
    <property type="molecule type" value="Genomic_DNA"/>
</dbReference>
<dbReference type="UniPathway" id="UPA00002">
    <property type="reaction ID" value="UER00468"/>
</dbReference>
<sequence length="226" mass="24286">MTRSEIAQKIQQTLVRPDATRDEILQLCDDCIAYQFNGAMIAPIWLPLVVERLKGSGVTICTALGYPMGGMTSLAKAFEVRDVMARGAQQIDFMPAIGFLKSGQYQEFQQDIRTVVDAAEGIPIKVMLEFGMLTADEKIKAAELAIEAGVTYLKNSSGWGQGGQATVEDIRLLSQISQGRALVKASGGIRTWEHAQALVEAGAVLLGTSAGVRIMTDAAGATEDQY</sequence>
<evidence type="ECO:0000256" key="6">
    <source>
        <dbReference type="ARBA" id="ARBA00056337"/>
    </source>
</evidence>
<name>A0A2T2XE75_9FIRM</name>
<dbReference type="PANTHER" id="PTHR10889:SF1">
    <property type="entry name" value="DEOXYRIBOSE-PHOSPHATE ALDOLASE"/>
    <property type="match status" value="1"/>
</dbReference>
<reference evidence="8 9" key="1">
    <citation type="journal article" date="2014" name="BMC Genomics">
        <title>Comparison of environmental and isolate Sulfobacillus genomes reveals diverse carbon, sulfur, nitrogen, and hydrogen metabolisms.</title>
        <authorList>
            <person name="Justice N.B."/>
            <person name="Norman A."/>
            <person name="Brown C.T."/>
            <person name="Singh A."/>
            <person name="Thomas B.C."/>
            <person name="Banfield J.F."/>
        </authorList>
    </citation>
    <scope>NUCLEOTIDE SEQUENCE [LARGE SCALE GENOMIC DNA]</scope>
    <source>
        <strain evidence="8">AMDSBA4</strain>
    </source>
</reference>
<dbReference type="CDD" id="cd00959">
    <property type="entry name" value="DeoC"/>
    <property type="match status" value="1"/>
</dbReference>
<dbReference type="Gene3D" id="3.20.20.70">
    <property type="entry name" value="Aldolase class I"/>
    <property type="match status" value="1"/>
</dbReference>
<dbReference type="FunFam" id="3.20.20.70:FF:000044">
    <property type="entry name" value="Deoxyribose-phosphate aldolase"/>
    <property type="match status" value="1"/>
</dbReference>
<protein>
    <recommendedName>
        <fullName evidence="7">Deoxyribose-phosphate aldolase</fullName>
        <shortName evidence="7">DERA</shortName>
        <ecNumber evidence="7">4.1.2.4</ecNumber>
    </recommendedName>
    <alternativeName>
        <fullName evidence="7">2-deoxy-D-ribose 5-phosphate aldolase</fullName>
    </alternativeName>
    <alternativeName>
        <fullName evidence="7">Phosphodeoxyriboaldolase</fullName>
        <shortName evidence="7">Deoxyriboaldolase</shortName>
    </alternativeName>
</protein>
<organism evidence="8 9">
    <name type="scientific">Sulfobacillus benefaciens</name>
    <dbReference type="NCBI Taxonomy" id="453960"/>
    <lineage>
        <taxon>Bacteria</taxon>
        <taxon>Bacillati</taxon>
        <taxon>Bacillota</taxon>
        <taxon>Clostridia</taxon>
        <taxon>Eubacteriales</taxon>
        <taxon>Clostridiales Family XVII. Incertae Sedis</taxon>
        <taxon>Sulfobacillus</taxon>
    </lineage>
</organism>
<dbReference type="AlphaFoldDB" id="A0A2T2XE75"/>
<dbReference type="Proteomes" id="UP000242972">
    <property type="component" value="Unassembled WGS sequence"/>
</dbReference>
<feature type="active site" description="Schiff-base intermediate with acetaldehyde" evidence="7">
    <location>
        <position position="154"/>
    </location>
</feature>
<feature type="active site" description="Proton donor/acceptor" evidence="7">
    <location>
        <position position="92"/>
    </location>
</feature>
<evidence type="ECO:0000256" key="4">
    <source>
        <dbReference type="ARBA" id="ARBA00023270"/>
    </source>
</evidence>
<dbReference type="SMART" id="SM01133">
    <property type="entry name" value="DeoC"/>
    <property type="match status" value="1"/>
</dbReference>
<dbReference type="PANTHER" id="PTHR10889">
    <property type="entry name" value="DEOXYRIBOSE-PHOSPHATE ALDOLASE"/>
    <property type="match status" value="1"/>
</dbReference>
<dbReference type="SUPFAM" id="SSF51569">
    <property type="entry name" value="Aldolase"/>
    <property type="match status" value="1"/>
</dbReference>
<evidence type="ECO:0000256" key="5">
    <source>
        <dbReference type="ARBA" id="ARBA00048791"/>
    </source>
</evidence>
<dbReference type="GO" id="GO:0005737">
    <property type="term" value="C:cytoplasm"/>
    <property type="evidence" value="ECO:0007669"/>
    <property type="project" value="UniProtKB-SubCell"/>
</dbReference>
<dbReference type="InterPro" id="IPR011343">
    <property type="entry name" value="DeoC"/>
</dbReference>
<evidence type="ECO:0000256" key="7">
    <source>
        <dbReference type="HAMAP-Rule" id="MF_00114"/>
    </source>
</evidence>
<comment type="catalytic activity">
    <reaction evidence="5 7">
        <text>2-deoxy-D-ribose 5-phosphate = D-glyceraldehyde 3-phosphate + acetaldehyde</text>
        <dbReference type="Rhea" id="RHEA:12821"/>
        <dbReference type="ChEBI" id="CHEBI:15343"/>
        <dbReference type="ChEBI" id="CHEBI:59776"/>
        <dbReference type="ChEBI" id="CHEBI:62877"/>
        <dbReference type="EC" id="4.1.2.4"/>
    </reaction>
</comment>
<dbReference type="Pfam" id="PF01791">
    <property type="entry name" value="DeoC"/>
    <property type="match status" value="1"/>
</dbReference>
<dbReference type="GO" id="GO:0004139">
    <property type="term" value="F:deoxyribose-phosphate aldolase activity"/>
    <property type="evidence" value="ECO:0007669"/>
    <property type="project" value="UniProtKB-UniRule"/>
</dbReference>
<keyword evidence="3 7" id="KW-0456">Lyase</keyword>
<feature type="active site" description="Proton donor/acceptor" evidence="7">
    <location>
        <position position="184"/>
    </location>
</feature>
<dbReference type="GO" id="GO:0006018">
    <property type="term" value="P:2-deoxyribose 1-phosphate catabolic process"/>
    <property type="evidence" value="ECO:0007669"/>
    <property type="project" value="UniProtKB-UniRule"/>
</dbReference>
<evidence type="ECO:0000256" key="3">
    <source>
        <dbReference type="ARBA" id="ARBA00023239"/>
    </source>
</evidence>
<dbReference type="NCBIfam" id="TIGR00126">
    <property type="entry name" value="deoC"/>
    <property type="match status" value="1"/>
</dbReference>
<dbReference type="InterPro" id="IPR002915">
    <property type="entry name" value="DeoC/FbaB/LacD_aldolase"/>
</dbReference>
<dbReference type="GO" id="GO:0016052">
    <property type="term" value="P:carbohydrate catabolic process"/>
    <property type="evidence" value="ECO:0007669"/>
    <property type="project" value="TreeGrafter"/>
</dbReference>
<comment type="function">
    <text evidence="6 7">Catalyzes a reversible aldol reaction between acetaldehyde and D-glyceraldehyde 3-phosphate to generate 2-deoxy-D-ribose 5-phosphate.</text>
</comment>
<dbReference type="PIRSF" id="PIRSF001357">
    <property type="entry name" value="DeoC"/>
    <property type="match status" value="1"/>
</dbReference>
<comment type="similarity">
    <text evidence="1 7">Belongs to the DeoC/FbaB aldolase family. DeoC type 1 subfamily.</text>
</comment>
<dbReference type="InterPro" id="IPR013785">
    <property type="entry name" value="Aldolase_TIM"/>
</dbReference>
<comment type="pathway">
    <text evidence="7">Carbohydrate degradation; 2-deoxy-D-ribose 1-phosphate degradation; D-glyceraldehyde 3-phosphate and acetaldehyde from 2-deoxy-alpha-D-ribose 1-phosphate: step 2/2.</text>
</comment>
<dbReference type="GO" id="GO:0009264">
    <property type="term" value="P:deoxyribonucleotide catabolic process"/>
    <property type="evidence" value="ECO:0007669"/>
    <property type="project" value="UniProtKB-UniRule"/>
</dbReference>
<accession>A0A2T2XE75</accession>
<comment type="subcellular location">
    <subcellularLocation>
        <location evidence="7">Cytoplasm</location>
    </subcellularLocation>
</comment>
<evidence type="ECO:0000256" key="2">
    <source>
        <dbReference type="ARBA" id="ARBA00022490"/>
    </source>
</evidence>
<keyword evidence="4 7" id="KW-0704">Schiff base</keyword>
<evidence type="ECO:0000256" key="1">
    <source>
        <dbReference type="ARBA" id="ARBA00010936"/>
    </source>
</evidence>
<proteinExistence type="inferred from homology"/>
<dbReference type="HAMAP" id="MF_00114">
    <property type="entry name" value="DeoC_type1"/>
    <property type="match status" value="1"/>
</dbReference>
<evidence type="ECO:0000313" key="9">
    <source>
        <dbReference type="Proteomes" id="UP000242972"/>
    </source>
</evidence>
<comment type="caution">
    <text evidence="8">The sequence shown here is derived from an EMBL/GenBank/DDBJ whole genome shotgun (WGS) entry which is preliminary data.</text>
</comment>
<evidence type="ECO:0000313" key="8">
    <source>
        <dbReference type="EMBL" id="PSR32732.1"/>
    </source>
</evidence>